<sequence length="108" mass="12448">MSFKKIIPRRRKIYLELLSDIDLQLKKAYSEENTKSGLSKADLARKLEKDKSFVTRIFNGTRNITVETIADMAYALNRKINFELTEENHRAGKNEQIKPSVIMMGVGK</sequence>
<dbReference type="GO" id="GO:0003677">
    <property type="term" value="F:DNA binding"/>
    <property type="evidence" value="ECO:0007669"/>
    <property type="project" value="InterPro"/>
</dbReference>
<evidence type="ECO:0000313" key="2">
    <source>
        <dbReference type="EMBL" id="GEL54365.1"/>
    </source>
</evidence>
<dbReference type="PROSITE" id="PS50943">
    <property type="entry name" value="HTH_CROC1"/>
    <property type="match status" value="1"/>
</dbReference>
<dbReference type="EMBL" id="BJVS01000007">
    <property type="protein sequence ID" value="GEL54365.1"/>
    <property type="molecule type" value="Genomic_DNA"/>
</dbReference>
<protein>
    <recommendedName>
        <fullName evidence="1">HTH cro/C1-type domain-containing protein</fullName>
    </recommendedName>
</protein>
<dbReference type="Pfam" id="PF01381">
    <property type="entry name" value="HTH_3"/>
    <property type="match status" value="1"/>
</dbReference>
<proteinExistence type="predicted"/>
<dbReference type="SMART" id="SM00530">
    <property type="entry name" value="HTH_XRE"/>
    <property type="match status" value="1"/>
</dbReference>
<dbReference type="SUPFAM" id="SSF47413">
    <property type="entry name" value="lambda repressor-like DNA-binding domains"/>
    <property type="match status" value="1"/>
</dbReference>
<organism evidence="2 3">
    <name type="scientific">Asaia bogorensis NBRC 16594</name>
    <dbReference type="NCBI Taxonomy" id="1231624"/>
    <lineage>
        <taxon>Bacteria</taxon>
        <taxon>Pseudomonadati</taxon>
        <taxon>Pseudomonadota</taxon>
        <taxon>Alphaproteobacteria</taxon>
        <taxon>Acetobacterales</taxon>
        <taxon>Acetobacteraceae</taxon>
        <taxon>Asaia</taxon>
    </lineage>
</organism>
<name>A0AAN4R4S2_9PROT</name>
<feature type="domain" description="HTH cro/C1-type" evidence="1">
    <location>
        <begin position="37"/>
        <end position="84"/>
    </location>
</feature>
<dbReference type="AlphaFoldDB" id="A0AAN4R4S2"/>
<evidence type="ECO:0000313" key="3">
    <source>
        <dbReference type="Proteomes" id="UP000321287"/>
    </source>
</evidence>
<evidence type="ECO:0000259" key="1">
    <source>
        <dbReference type="PROSITE" id="PS50943"/>
    </source>
</evidence>
<gene>
    <name evidence="2" type="ORF">ABO01nite_23720</name>
</gene>
<dbReference type="CDD" id="cd00093">
    <property type="entry name" value="HTH_XRE"/>
    <property type="match status" value="1"/>
</dbReference>
<dbReference type="InterPro" id="IPR010982">
    <property type="entry name" value="Lambda_DNA-bd_dom_sf"/>
</dbReference>
<keyword evidence="3" id="KW-1185">Reference proteome</keyword>
<comment type="caution">
    <text evidence="2">The sequence shown here is derived from an EMBL/GenBank/DDBJ whole genome shotgun (WGS) entry which is preliminary data.</text>
</comment>
<dbReference type="KEGG" id="abg:Asbog_01522"/>
<dbReference type="Proteomes" id="UP000321287">
    <property type="component" value="Unassembled WGS sequence"/>
</dbReference>
<dbReference type="Gene3D" id="1.10.260.40">
    <property type="entry name" value="lambda repressor-like DNA-binding domains"/>
    <property type="match status" value="1"/>
</dbReference>
<reference evidence="2 3" key="1">
    <citation type="submission" date="2019-07" db="EMBL/GenBank/DDBJ databases">
        <title>Whole genome shotgun sequence of Asaia bogorensis NBRC 16594.</title>
        <authorList>
            <person name="Hosoyama A."/>
            <person name="Uohara A."/>
            <person name="Ohji S."/>
            <person name="Ichikawa N."/>
        </authorList>
    </citation>
    <scope>NUCLEOTIDE SEQUENCE [LARGE SCALE GENOMIC DNA]</scope>
    <source>
        <strain evidence="2 3">NBRC 16594</strain>
    </source>
</reference>
<dbReference type="RefSeq" id="WP_062164656.1">
    <property type="nucleotide sequence ID" value="NZ_AP014690.1"/>
</dbReference>
<dbReference type="GeneID" id="78226564"/>
<accession>A0AAN4R4S2</accession>
<dbReference type="InterPro" id="IPR001387">
    <property type="entry name" value="Cro/C1-type_HTH"/>
</dbReference>